<gene>
    <name evidence="2" type="ORF">SH1V18_12440</name>
</gene>
<keyword evidence="3" id="KW-1185">Reference proteome</keyword>
<protein>
    <submittedName>
        <fullName evidence="2">Uncharacterized protein</fullName>
    </submittedName>
</protein>
<reference evidence="2" key="1">
    <citation type="submission" date="2022-06" db="EMBL/GenBank/DDBJ databases">
        <title>Vallitalea longa sp. nov., an anaerobic bacterium isolated from marine sediment.</title>
        <authorList>
            <person name="Hirano S."/>
            <person name="Terahara T."/>
            <person name="Mori K."/>
            <person name="Hamada M."/>
            <person name="Matsumoto R."/>
            <person name="Kobayashi T."/>
        </authorList>
    </citation>
    <scope>NUCLEOTIDE SEQUENCE</scope>
    <source>
        <strain evidence="2">SH18-1</strain>
    </source>
</reference>
<dbReference type="Proteomes" id="UP001144256">
    <property type="component" value="Unassembled WGS sequence"/>
</dbReference>
<sequence length="44" mass="5208">MRKSVQENSEKIKRTFKNNGKYDKDFSNNKKSNANDKLDNNSDR</sequence>
<feature type="compositionally biased region" description="Basic and acidic residues" evidence="1">
    <location>
        <begin position="20"/>
        <end position="44"/>
    </location>
</feature>
<evidence type="ECO:0000256" key="1">
    <source>
        <dbReference type="SAM" id="MobiDB-lite"/>
    </source>
</evidence>
<proteinExistence type="predicted"/>
<organism evidence="2 3">
    <name type="scientific">Vallitalea longa</name>
    <dbReference type="NCBI Taxonomy" id="2936439"/>
    <lineage>
        <taxon>Bacteria</taxon>
        <taxon>Bacillati</taxon>
        <taxon>Bacillota</taxon>
        <taxon>Clostridia</taxon>
        <taxon>Lachnospirales</taxon>
        <taxon>Vallitaleaceae</taxon>
        <taxon>Vallitalea</taxon>
    </lineage>
</organism>
<dbReference type="EMBL" id="BRLB01000002">
    <property type="protein sequence ID" value="GKX28764.1"/>
    <property type="molecule type" value="Genomic_DNA"/>
</dbReference>
<dbReference type="RefSeq" id="WP_281813506.1">
    <property type="nucleotide sequence ID" value="NZ_BRLB01000002.1"/>
</dbReference>
<name>A0A9W5YB78_9FIRM</name>
<comment type="caution">
    <text evidence="2">The sequence shown here is derived from an EMBL/GenBank/DDBJ whole genome shotgun (WGS) entry which is preliminary data.</text>
</comment>
<evidence type="ECO:0000313" key="3">
    <source>
        <dbReference type="Proteomes" id="UP001144256"/>
    </source>
</evidence>
<feature type="compositionally biased region" description="Basic and acidic residues" evidence="1">
    <location>
        <begin position="1"/>
        <end position="13"/>
    </location>
</feature>
<feature type="region of interest" description="Disordered" evidence="1">
    <location>
        <begin position="1"/>
        <end position="44"/>
    </location>
</feature>
<dbReference type="AlphaFoldDB" id="A0A9W5YB78"/>
<accession>A0A9W5YB78</accession>
<evidence type="ECO:0000313" key="2">
    <source>
        <dbReference type="EMBL" id="GKX28764.1"/>
    </source>
</evidence>